<reference evidence="1" key="1">
    <citation type="journal article" date="2022" name="bioRxiv">
        <title>Sequencing and chromosome-scale assembly of the giantPleurodeles waltlgenome.</title>
        <authorList>
            <person name="Brown T."/>
            <person name="Elewa A."/>
            <person name="Iarovenko S."/>
            <person name="Subramanian E."/>
            <person name="Araus A.J."/>
            <person name="Petzold A."/>
            <person name="Susuki M."/>
            <person name="Suzuki K.-i.T."/>
            <person name="Hayashi T."/>
            <person name="Toyoda A."/>
            <person name="Oliveira C."/>
            <person name="Osipova E."/>
            <person name="Leigh N.D."/>
            <person name="Simon A."/>
            <person name="Yun M.H."/>
        </authorList>
    </citation>
    <scope>NUCLEOTIDE SEQUENCE</scope>
    <source>
        <strain evidence="1">20211129_DDA</strain>
        <tissue evidence="1">Liver</tissue>
    </source>
</reference>
<evidence type="ECO:0000313" key="1">
    <source>
        <dbReference type="EMBL" id="KAJ1176721.1"/>
    </source>
</evidence>
<dbReference type="EMBL" id="JANPWB010000006">
    <property type="protein sequence ID" value="KAJ1176721.1"/>
    <property type="molecule type" value="Genomic_DNA"/>
</dbReference>
<gene>
    <name evidence="1" type="ORF">NDU88_001989</name>
</gene>
<evidence type="ECO:0000313" key="2">
    <source>
        <dbReference type="Proteomes" id="UP001066276"/>
    </source>
</evidence>
<keyword evidence="2" id="KW-1185">Reference proteome</keyword>
<sequence>MEDRVFDFECREHSGIFEAARASVVRECSAAAVGYRLCDLEVGWQRGTEASRVTPKCGSPAVEVQAHVACLRCLATRAAGCNEAALKS</sequence>
<organism evidence="1 2">
    <name type="scientific">Pleurodeles waltl</name>
    <name type="common">Iberian ribbed newt</name>
    <dbReference type="NCBI Taxonomy" id="8319"/>
    <lineage>
        <taxon>Eukaryota</taxon>
        <taxon>Metazoa</taxon>
        <taxon>Chordata</taxon>
        <taxon>Craniata</taxon>
        <taxon>Vertebrata</taxon>
        <taxon>Euteleostomi</taxon>
        <taxon>Amphibia</taxon>
        <taxon>Batrachia</taxon>
        <taxon>Caudata</taxon>
        <taxon>Salamandroidea</taxon>
        <taxon>Salamandridae</taxon>
        <taxon>Pleurodelinae</taxon>
        <taxon>Pleurodeles</taxon>
    </lineage>
</organism>
<dbReference type="AlphaFoldDB" id="A0AAV7TKD2"/>
<accession>A0AAV7TKD2</accession>
<comment type="caution">
    <text evidence="1">The sequence shown here is derived from an EMBL/GenBank/DDBJ whole genome shotgun (WGS) entry which is preliminary data.</text>
</comment>
<protein>
    <submittedName>
        <fullName evidence="1">Uncharacterized protein</fullName>
    </submittedName>
</protein>
<dbReference type="Proteomes" id="UP001066276">
    <property type="component" value="Chromosome 3_2"/>
</dbReference>
<proteinExistence type="predicted"/>
<name>A0AAV7TKD2_PLEWA</name>